<dbReference type="GO" id="GO:0008270">
    <property type="term" value="F:zinc ion binding"/>
    <property type="evidence" value="ECO:0007669"/>
    <property type="project" value="UniProtKB-UniRule"/>
</dbReference>
<accession>A0A7Y3W574</accession>
<keyword evidence="7 8" id="KW-0804">Transcription</keyword>
<keyword evidence="12" id="KW-1185">Reference proteome</keyword>
<feature type="compositionally biased region" description="Basic and acidic residues" evidence="9">
    <location>
        <begin position="11"/>
        <end position="20"/>
    </location>
</feature>
<dbReference type="PANTHER" id="PTHR30455">
    <property type="entry name" value="TRANSCRIPTIONAL REPRESSOR NRDR"/>
    <property type="match status" value="1"/>
</dbReference>
<dbReference type="AlphaFoldDB" id="A0A7Y3W574"/>
<feature type="domain" description="ATP-cone" evidence="10">
    <location>
        <begin position="49"/>
        <end position="139"/>
    </location>
</feature>
<keyword evidence="5 8" id="KW-0805">Transcription regulation</keyword>
<keyword evidence="3 8" id="KW-0863">Zinc-finger</keyword>
<dbReference type="InterPro" id="IPR005144">
    <property type="entry name" value="ATP-cone_dom"/>
</dbReference>
<organism evidence="11 12">
    <name type="scientific">Parvularcula mediterranea</name>
    <dbReference type="NCBI Taxonomy" id="2732508"/>
    <lineage>
        <taxon>Bacteria</taxon>
        <taxon>Pseudomonadati</taxon>
        <taxon>Pseudomonadota</taxon>
        <taxon>Alphaproteobacteria</taxon>
        <taxon>Parvularculales</taxon>
        <taxon>Parvularculaceae</taxon>
        <taxon>Parvularcula</taxon>
    </lineage>
</organism>
<evidence type="ECO:0000256" key="3">
    <source>
        <dbReference type="ARBA" id="ARBA00022771"/>
    </source>
</evidence>
<dbReference type="GO" id="GO:0045892">
    <property type="term" value="P:negative regulation of DNA-templated transcription"/>
    <property type="evidence" value="ECO:0007669"/>
    <property type="project" value="UniProtKB-UniRule"/>
</dbReference>
<keyword evidence="1 8" id="KW-0678">Repressor</keyword>
<keyword evidence="6 8" id="KW-0238">DNA-binding</keyword>
<evidence type="ECO:0000256" key="9">
    <source>
        <dbReference type="SAM" id="MobiDB-lite"/>
    </source>
</evidence>
<dbReference type="PANTHER" id="PTHR30455:SF2">
    <property type="entry name" value="TRANSCRIPTIONAL REPRESSOR NRDR"/>
    <property type="match status" value="1"/>
</dbReference>
<evidence type="ECO:0000256" key="4">
    <source>
        <dbReference type="ARBA" id="ARBA00022840"/>
    </source>
</evidence>
<gene>
    <name evidence="8 11" type="primary">nrdR</name>
    <name evidence="11" type="ORF">HK107_08345</name>
</gene>
<comment type="cofactor">
    <cofactor evidence="8">
        <name>Zn(2+)</name>
        <dbReference type="ChEBI" id="CHEBI:29105"/>
    </cofactor>
    <text evidence="8">Binds 1 zinc ion.</text>
</comment>
<dbReference type="RefSeq" id="WP_173198457.1">
    <property type="nucleotide sequence ID" value="NZ_JABFCX010000002.1"/>
</dbReference>
<feature type="zinc finger region" evidence="8">
    <location>
        <begin position="3"/>
        <end position="34"/>
    </location>
</feature>
<evidence type="ECO:0000313" key="12">
    <source>
        <dbReference type="Proteomes" id="UP000536835"/>
    </source>
</evidence>
<dbReference type="NCBIfam" id="TIGR00244">
    <property type="entry name" value="transcriptional regulator NrdR"/>
    <property type="match status" value="1"/>
</dbReference>
<comment type="function">
    <text evidence="8">Negatively regulates transcription of bacterial ribonucleotide reductase nrd genes and operons by binding to NrdR-boxes.</text>
</comment>
<dbReference type="GO" id="GO:0003677">
    <property type="term" value="F:DNA binding"/>
    <property type="evidence" value="ECO:0007669"/>
    <property type="project" value="UniProtKB-KW"/>
</dbReference>
<dbReference type="Pfam" id="PF03477">
    <property type="entry name" value="ATP-cone"/>
    <property type="match status" value="1"/>
</dbReference>
<evidence type="ECO:0000256" key="8">
    <source>
        <dbReference type="HAMAP-Rule" id="MF_00440"/>
    </source>
</evidence>
<dbReference type="InterPro" id="IPR003796">
    <property type="entry name" value="RNR_NrdR-like"/>
</dbReference>
<keyword evidence="8" id="KW-0862">Zinc</keyword>
<dbReference type="Pfam" id="PF22811">
    <property type="entry name" value="Zn_ribbon_NrdR"/>
    <property type="match status" value="1"/>
</dbReference>
<evidence type="ECO:0000256" key="2">
    <source>
        <dbReference type="ARBA" id="ARBA00022741"/>
    </source>
</evidence>
<evidence type="ECO:0000256" key="7">
    <source>
        <dbReference type="ARBA" id="ARBA00023163"/>
    </source>
</evidence>
<dbReference type="EMBL" id="JABFCX010000002">
    <property type="protein sequence ID" value="NNU16329.1"/>
    <property type="molecule type" value="Genomic_DNA"/>
</dbReference>
<evidence type="ECO:0000256" key="5">
    <source>
        <dbReference type="ARBA" id="ARBA00023015"/>
    </source>
</evidence>
<proteinExistence type="inferred from homology"/>
<sequence length="151" mass="17388">MRCPFCQGEDTQVKDSRPADDGAAIRRRRLCNSCEARFTTFERVQLRELTVLKSSGRKVPFDREKLQRSIAIATRKRDIDQETLDMTVSKIVRSLEQSGETEISSQTIGAHVMAALKEIDDVAFVRYASVYRNFREARDFEGFLREMNSDD</sequence>
<keyword evidence="4 8" id="KW-0067">ATP-binding</keyword>
<feature type="region of interest" description="Disordered" evidence="9">
    <location>
        <begin position="1"/>
        <end position="20"/>
    </location>
</feature>
<keyword evidence="2 8" id="KW-0547">Nucleotide-binding</keyword>
<keyword evidence="8" id="KW-0479">Metal-binding</keyword>
<name>A0A7Y3W574_9PROT</name>
<dbReference type="PROSITE" id="PS51161">
    <property type="entry name" value="ATP_CONE"/>
    <property type="match status" value="1"/>
</dbReference>
<evidence type="ECO:0000313" key="11">
    <source>
        <dbReference type="EMBL" id="NNU16329.1"/>
    </source>
</evidence>
<comment type="similarity">
    <text evidence="8">Belongs to the NrdR family.</text>
</comment>
<evidence type="ECO:0000256" key="6">
    <source>
        <dbReference type="ARBA" id="ARBA00023125"/>
    </source>
</evidence>
<dbReference type="GO" id="GO:0005524">
    <property type="term" value="F:ATP binding"/>
    <property type="evidence" value="ECO:0007669"/>
    <property type="project" value="UniProtKB-UniRule"/>
</dbReference>
<dbReference type="Proteomes" id="UP000536835">
    <property type="component" value="Unassembled WGS sequence"/>
</dbReference>
<evidence type="ECO:0000256" key="1">
    <source>
        <dbReference type="ARBA" id="ARBA00022491"/>
    </source>
</evidence>
<evidence type="ECO:0000259" key="10">
    <source>
        <dbReference type="PROSITE" id="PS51161"/>
    </source>
</evidence>
<dbReference type="InterPro" id="IPR055173">
    <property type="entry name" value="NrdR-like_N"/>
</dbReference>
<comment type="caution">
    <text evidence="11">The sequence shown here is derived from an EMBL/GenBank/DDBJ whole genome shotgun (WGS) entry which is preliminary data.</text>
</comment>
<dbReference type="HAMAP" id="MF_00440">
    <property type="entry name" value="NrdR"/>
    <property type="match status" value="1"/>
</dbReference>
<protein>
    <recommendedName>
        <fullName evidence="8">Transcriptional repressor NrdR</fullName>
    </recommendedName>
</protein>
<reference evidence="11 12" key="1">
    <citation type="submission" date="2020-05" db="EMBL/GenBank/DDBJ databases">
        <title>Parvularcula mediterraneae sp. nov., isolated from polypropylene straw from shallow seawater of the seashore of Laganas in Zakynthos island, Greece.</title>
        <authorList>
            <person name="Szabo I."/>
            <person name="Al-Omari J."/>
            <person name="Rado J."/>
            <person name="Szerdahelyi G.S."/>
        </authorList>
    </citation>
    <scope>NUCLEOTIDE SEQUENCE [LARGE SCALE GENOMIC DNA]</scope>
    <source>
        <strain evidence="11 12">ZS-1/3</strain>
    </source>
</reference>